<feature type="transmembrane region" description="Helical" evidence="12">
    <location>
        <begin position="264"/>
        <end position="284"/>
    </location>
</feature>
<accession>A0A1E5IJM0</accession>
<evidence type="ECO:0000256" key="6">
    <source>
        <dbReference type="ARBA" id="ARBA00022960"/>
    </source>
</evidence>
<feature type="transmembrane region" description="Helical" evidence="12">
    <location>
        <begin position="341"/>
        <end position="358"/>
    </location>
</feature>
<name>A0A1E5IJM0_ENDTX</name>
<dbReference type="PROSITE" id="PS01348">
    <property type="entry name" value="MRAY_2"/>
    <property type="match status" value="1"/>
</dbReference>
<comment type="caution">
    <text evidence="15">The sequence shown here is derived from an EMBL/GenBank/DDBJ whole genome shotgun (WGS) entry which is preliminary data.</text>
</comment>
<keyword evidence="3 12" id="KW-0132">Cell division</keyword>
<dbReference type="GO" id="GO:0046872">
    <property type="term" value="F:metal ion binding"/>
    <property type="evidence" value="ECO:0007669"/>
    <property type="project" value="UniProtKB-KW"/>
</dbReference>
<feature type="transmembrane region" description="Helical" evidence="12">
    <location>
        <begin position="74"/>
        <end position="91"/>
    </location>
</feature>
<dbReference type="AlphaFoldDB" id="A0A1E5IJM0"/>
<evidence type="ECO:0000256" key="9">
    <source>
        <dbReference type="ARBA" id="ARBA00023136"/>
    </source>
</evidence>
<proteinExistence type="inferred from homology"/>
<dbReference type="GO" id="GO:0009252">
    <property type="term" value="P:peptidoglycan biosynthetic process"/>
    <property type="evidence" value="ECO:0007669"/>
    <property type="project" value="UniProtKB-UniRule"/>
</dbReference>
<evidence type="ECO:0000256" key="7">
    <source>
        <dbReference type="ARBA" id="ARBA00022984"/>
    </source>
</evidence>
<dbReference type="Proteomes" id="UP000095237">
    <property type="component" value="Unassembled WGS sequence"/>
</dbReference>
<feature type="transmembrane region" description="Helical" evidence="12">
    <location>
        <begin position="290"/>
        <end position="312"/>
    </location>
</feature>
<evidence type="ECO:0000256" key="2">
    <source>
        <dbReference type="ARBA" id="ARBA00005583"/>
    </source>
</evidence>
<dbReference type="UniPathway" id="UPA00219"/>
<comment type="pathway">
    <text evidence="12">Cell wall biogenesis; peptidoglycan biosynthesis.</text>
</comment>
<feature type="transmembrane region" description="Helical" evidence="12">
    <location>
        <begin position="200"/>
        <end position="220"/>
    </location>
</feature>
<evidence type="ECO:0000256" key="12">
    <source>
        <dbReference type="HAMAP-Rule" id="MF_00038"/>
    </source>
</evidence>
<feature type="transmembrane region" description="Helical" evidence="12">
    <location>
        <begin position="240"/>
        <end position="257"/>
    </location>
</feature>
<gene>
    <name evidence="12 15" type="primary">mraY</name>
    <name evidence="15" type="ORF">ATZ36_17120</name>
</gene>
<feature type="transmembrane region" description="Helical" evidence="12">
    <location>
        <begin position="20"/>
        <end position="45"/>
    </location>
</feature>
<feature type="binding site" evidence="14">
    <location>
        <position position="193"/>
    </location>
    <ligand>
        <name>Mg(2+)</name>
        <dbReference type="ChEBI" id="CHEBI:18420"/>
    </ligand>
</feature>
<dbReference type="HAMAP" id="MF_00038">
    <property type="entry name" value="MraY"/>
    <property type="match status" value="1"/>
</dbReference>
<keyword evidence="4 12" id="KW-0808">Transferase</keyword>
<dbReference type="GO" id="GO:0008360">
    <property type="term" value="P:regulation of cell shape"/>
    <property type="evidence" value="ECO:0007669"/>
    <property type="project" value="UniProtKB-KW"/>
</dbReference>
<protein>
    <recommendedName>
        <fullName evidence="12 13">Phospho-N-acetylmuramoyl-pentapeptide-transferase</fullName>
        <ecNumber evidence="12 13">2.7.8.13</ecNumber>
    </recommendedName>
    <alternativeName>
        <fullName evidence="12">UDP-MurNAc-pentapeptide phosphotransferase</fullName>
    </alternativeName>
</protein>
<dbReference type="GO" id="GO:0008963">
    <property type="term" value="F:phospho-N-acetylmuramoyl-pentapeptide-transferase activity"/>
    <property type="evidence" value="ECO:0007669"/>
    <property type="project" value="UniProtKB-UniRule"/>
</dbReference>
<evidence type="ECO:0000256" key="4">
    <source>
        <dbReference type="ARBA" id="ARBA00022679"/>
    </source>
</evidence>
<keyword evidence="12" id="KW-1003">Cell membrane</keyword>
<dbReference type="GO" id="GO:0005886">
    <property type="term" value="C:plasma membrane"/>
    <property type="evidence" value="ECO:0007669"/>
    <property type="project" value="UniProtKB-SubCell"/>
</dbReference>
<dbReference type="EC" id="2.7.8.13" evidence="12 13"/>
<evidence type="ECO:0000256" key="13">
    <source>
        <dbReference type="NCBIfam" id="TIGR00445"/>
    </source>
</evidence>
<keyword evidence="11 12" id="KW-0961">Cell wall biogenesis/degradation</keyword>
<sequence length="361" mass="40052">MLYHIFYRLSSIFTPFNVFQYITFRAACTLLTSLLICFVAGPCIIKKLENFKIKQIVRIDGPATHLSKNGTPTMGGLLILLSVVTSTFLWARLDNRFILWLLTGTLWLGFLGFCDDYLKLKKRNSNGLSVKGKIFGQTVFSAVLAAYLNFSPVNPEFATLVNVPFLKSFFINFSFFYALFVIIVIVGSSNAVNLTDGLDGLAIGNITIVAFSLALFAYFAGHSQIANYLKIINVPGAGEISIFLFAVVGSGLGFLWYNSHPSEIFMGDTGSLFLGGVLGMSSLFIKQELILVILGGVFVIEVLSVLVQIFYYKRTGKKLFKMAPFHHHCEMLGLSETKVTVRFWIVGIILAILSFTSLKLR</sequence>
<reference evidence="15 16" key="1">
    <citation type="submission" date="2015-11" db="EMBL/GenBank/DDBJ databases">
        <title>Evidence for parallel genomic evolution in an endosymbiosis of termite gut flagellates.</title>
        <authorList>
            <person name="Zheng H."/>
        </authorList>
    </citation>
    <scope>NUCLEOTIDE SEQUENCE [LARGE SCALE GENOMIC DNA]</scope>
    <source>
        <strain evidence="15 16">CET450</strain>
    </source>
</reference>
<feature type="transmembrane region" description="Helical" evidence="12">
    <location>
        <begin position="170"/>
        <end position="188"/>
    </location>
</feature>
<dbReference type="CDD" id="cd06852">
    <property type="entry name" value="GT_MraY"/>
    <property type="match status" value="1"/>
</dbReference>
<keyword evidence="6 12" id="KW-0133">Cell shape</keyword>
<dbReference type="PANTHER" id="PTHR22926">
    <property type="entry name" value="PHOSPHO-N-ACETYLMURAMOYL-PENTAPEPTIDE-TRANSFERASE"/>
    <property type="match status" value="1"/>
</dbReference>
<dbReference type="GO" id="GO:0051301">
    <property type="term" value="P:cell division"/>
    <property type="evidence" value="ECO:0007669"/>
    <property type="project" value="UniProtKB-KW"/>
</dbReference>
<comment type="cofactor">
    <cofactor evidence="12 14">
        <name>Mg(2+)</name>
        <dbReference type="ChEBI" id="CHEBI:18420"/>
    </cofactor>
</comment>
<keyword evidence="7 12" id="KW-0573">Peptidoglycan synthesis</keyword>
<dbReference type="PANTHER" id="PTHR22926:SF5">
    <property type="entry name" value="PHOSPHO-N-ACETYLMURAMOYL-PENTAPEPTIDE-TRANSFERASE HOMOLOG"/>
    <property type="match status" value="1"/>
</dbReference>
<dbReference type="Pfam" id="PF00953">
    <property type="entry name" value="Glycos_transf_4"/>
    <property type="match status" value="1"/>
</dbReference>
<dbReference type="InterPro" id="IPR018480">
    <property type="entry name" value="PNAcMuramoyl-5peptid_Trfase_CS"/>
</dbReference>
<comment type="catalytic activity">
    <reaction evidence="12">
        <text>UDP-N-acetyl-alpha-D-muramoyl-L-alanyl-gamma-D-glutamyl-meso-2,6-diaminopimeloyl-D-alanyl-D-alanine + di-trans,octa-cis-undecaprenyl phosphate = di-trans,octa-cis-undecaprenyl diphospho-N-acetyl-alpha-D-muramoyl-L-alanyl-D-glutamyl-meso-2,6-diaminopimeloyl-D-alanyl-D-alanine + UMP</text>
        <dbReference type="Rhea" id="RHEA:28386"/>
        <dbReference type="ChEBI" id="CHEBI:57865"/>
        <dbReference type="ChEBI" id="CHEBI:60392"/>
        <dbReference type="ChEBI" id="CHEBI:61386"/>
        <dbReference type="ChEBI" id="CHEBI:61387"/>
        <dbReference type="EC" id="2.7.8.13"/>
    </reaction>
</comment>
<evidence type="ECO:0000256" key="14">
    <source>
        <dbReference type="PIRSR" id="PIRSR600715-1"/>
    </source>
</evidence>
<keyword evidence="12 14" id="KW-0460">Magnesium</keyword>
<evidence type="ECO:0000313" key="16">
    <source>
        <dbReference type="Proteomes" id="UP000095237"/>
    </source>
</evidence>
<evidence type="ECO:0000256" key="5">
    <source>
        <dbReference type="ARBA" id="ARBA00022692"/>
    </source>
</evidence>
<keyword evidence="9 12" id="KW-0472">Membrane</keyword>
<comment type="subcellular location">
    <subcellularLocation>
        <location evidence="12">Cell membrane</location>
        <topology evidence="12">Multi-pass membrane protein</topology>
    </subcellularLocation>
    <subcellularLocation>
        <location evidence="1">Membrane</location>
        <topology evidence="1">Multi-pass membrane protein</topology>
    </subcellularLocation>
</comment>
<comment type="function">
    <text evidence="12">Catalyzes the initial step of the lipid cycle reactions in the biosynthesis of the cell wall peptidoglycan: transfers peptidoglycan precursor phospho-MurNAc-pentapeptide from UDP-MurNAc-pentapeptide onto the lipid carrier undecaprenyl phosphate, yielding undecaprenyl-pyrophosphoryl-MurNAc-pentapeptide, known as lipid I.</text>
</comment>
<comment type="similarity">
    <text evidence="2 12">Belongs to the glycosyltransferase 4 family. MraY subfamily.</text>
</comment>
<organism evidence="15 16">
    <name type="scientific">Endomicrobium trichonymphae</name>
    <dbReference type="NCBI Taxonomy" id="1408204"/>
    <lineage>
        <taxon>Bacteria</taxon>
        <taxon>Pseudomonadati</taxon>
        <taxon>Elusimicrobiota</taxon>
        <taxon>Endomicrobiia</taxon>
        <taxon>Endomicrobiales</taxon>
        <taxon>Endomicrobiaceae</taxon>
        <taxon>Candidatus Endomicrobiellum</taxon>
    </lineage>
</organism>
<dbReference type="GO" id="GO:0071555">
    <property type="term" value="P:cell wall organization"/>
    <property type="evidence" value="ECO:0007669"/>
    <property type="project" value="UniProtKB-KW"/>
</dbReference>
<evidence type="ECO:0000256" key="10">
    <source>
        <dbReference type="ARBA" id="ARBA00023306"/>
    </source>
</evidence>
<keyword evidence="12 14" id="KW-0479">Metal-binding</keyword>
<dbReference type="Pfam" id="PF10555">
    <property type="entry name" value="MraY_sig1"/>
    <property type="match status" value="1"/>
</dbReference>
<dbReference type="GO" id="GO:0051992">
    <property type="term" value="F:UDP-N-acetylmuramoyl-L-alanyl-D-glutamyl-meso-2,6-diaminopimelyl-D-alanyl-D-alanine:undecaprenyl-phosphate transferase activity"/>
    <property type="evidence" value="ECO:0007669"/>
    <property type="project" value="RHEA"/>
</dbReference>
<feature type="binding site" evidence="14">
    <location>
        <position position="268"/>
    </location>
    <ligand>
        <name>Mg(2+)</name>
        <dbReference type="ChEBI" id="CHEBI:18420"/>
    </ligand>
</feature>
<dbReference type="NCBIfam" id="TIGR00445">
    <property type="entry name" value="mraY"/>
    <property type="match status" value="1"/>
</dbReference>
<dbReference type="InterPro" id="IPR000715">
    <property type="entry name" value="Glycosyl_transferase_4"/>
</dbReference>
<evidence type="ECO:0000256" key="11">
    <source>
        <dbReference type="ARBA" id="ARBA00023316"/>
    </source>
</evidence>
<evidence type="ECO:0000256" key="8">
    <source>
        <dbReference type="ARBA" id="ARBA00022989"/>
    </source>
</evidence>
<dbReference type="EMBL" id="LNVX01000291">
    <property type="protein sequence ID" value="OEG70696.1"/>
    <property type="molecule type" value="Genomic_DNA"/>
</dbReference>
<evidence type="ECO:0000256" key="3">
    <source>
        <dbReference type="ARBA" id="ARBA00022618"/>
    </source>
</evidence>
<keyword evidence="16" id="KW-1185">Reference proteome</keyword>
<keyword evidence="10 12" id="KW-0131">Cell cycle</keyword>
<keyword evidence="8 12" id="KW-1133">Transmembrane helix</keyword>
<feature type="transmembrane region" description="Helical" evidence="12">
    <location>
        <begin position="97"/>
        <end position="114"/>
    </location>
</feature>
<evidence type="ECO:0000256" key="1">
    <source>
        <dbReference type="ARBA" id="ARBA00004141"/>
    </source>
</evidence>
<dbReference type="InterPro" id="IPR003524">
    <property type="entry name" value="PNAcMuramoyl-5peptid_Trfase"/>
</dbReference>
<keyword evidence="5 12" id="KW-0812">Transmembrane</keyword>
<dbReference type="PROSITE" id="PS01347">
    <property type="entry name" value="MRAY_1"/>
    <property type="match status" value="1"/>
</dbReference>
<feature type="transmembrane region" description="Helical" evidence="12">
    <location>
        <begin position="134"/>
        <end position="150"/>
    </location>
</feature>
<evidence type="ECO:0000313" key="15">
    <source>
        <dbReference type="EMBL" id="OEG70696.1"/>
    </source>
</evidence>